<protein>
    <submittedName>
        <fullName evidence="1">Uncharacterized protein</fullName>
    </submittedName>
</protein>
<dbReference type="AlphaFoldDB" id="A0A074ZHT2"/>
<dbReference type="KEGG" id="ovi:T265_07194"/>
<dbReference type="EMBL" id="KL596780">
    <property type="protein sequence ID" value="KER25317.1"/>
    <property type="molecule type" value="Genomic_DNA"/>
</dbReference>
<organism evidence="1 2">
    <name type="scientific">Opisthorchis viverrini</name>
    <name type="common">Southeast Asian liver fluke</name>
    <dbReference type="NCBI Taxonomy" id="6198"/>
    <lineage>
        <taxon>Eukaryota</taxon>
        <taxon>Metazoa</taxon>
        <taxon>Spiralia</taxon>
        <taxon>Lophotrochozoa</taxon>
        <taxon>Platyhelminthes</taxon>
        <taxon>Trematoda</taxon>
        <taxon>Digenea</taxon>
        <taxon>Opisthorchiida</taxon>
        <taxon>Opisthorchiata</taxon>
        <taxon>Opisthorchiidae</taxon>
        <taxon>Opisthorchis</taxon>
    </lineage>
</organism>
<reference evidence="1 2" key="1">
    <citation type="submission" date="2013-11" db="EMBL/GenBank/DDBJ databases">
        <title>Opisthorchis viverrini - life in the bile duct.</title>
        <authorList>
            <person name="Young N.D."/>
            <person name="Nagarajan N."/>
            <person name="Lin S.J."/>
            <person name="Korhonen P.K."/>
            <person name="Jex A.R."/>
            <person name="Hall R.S."/>
            <person name="Safavi-Hemami H."/>
            <person name="Kaewkong W."/>
            <person name="Bertrand D."/>
            <person name="Gao S."/>
            <person name="Seet Q."/>
            <person name="Wongkham S."/>
            <person name="Teh B.T."/>
            <person name="Wongkham C."/>
            <person name="Intapan P.M."/>
            <person name="Maleewong W."/>
            <person name="Yang X."/>
            <person name="Hu M."/>
            <person name="Wang Z."/>
            <person name="Hofmann A."/>
            <person name="Sternberg P.W."/>
            <person name="Tan P."/>
            <person name="Wang J."/>
            <person name="Gasser R.B."/>
        </authorList>
    </citation>
    <scope>NUCLEOTIDE SEQUENCE [LARGE SCALE GENOMIC DNA]</scope>
</reference>
<evidence type="ECO:0000313" key="2">
    <source>
        <dbReference type="Proteomes" id="UP000054324"/>
    </source>
</evidence>
<dbReference type="GeneID" id="20321373"/>
<sequence>MRPNVIDEKQHCVDKSLVLSHDSENPQTRTYIRKLSQLLSKTWNGDRKQPHHVTPRLHCMRYNSDVLVAQNLVQLRSRTRVEPNSTICAHAQTVRNEEDKVSNAIQ</sequence>
<dbReference type="RefSeq" id="XP_009170914.1">
    <property type="nucleotide sequence ID" value="XM_009172650.1"/>
</dbReference>
<evidence type="ECO:0000313" key="1">
    <source>
        <dbReference type="EMBL" id="KER25317.1"/>
    </source>
</evidence>
<proteinExistence type="predicted"/>
<keyword evidence="2" id="KW-1185">Reference proteome</keyword>
<dbReference type="Proteomes" id="UP000054324">
    <property type="component" value="Unassembled WGS sequence"/>
</dbReference>
<name>A0A074ZHT2_OPIVI</name>
<gene>
    <name evidence="1" type="ORF">T265_07194</name>
</gene>
<accession>A0A074ZHT2</accession>
<dbReference type="CTD" id="20321373"/>